<evidence type="ECO:0000313" key="3">
    <source>
        <dbReference type="Proteomes" id="UP001604336"/>
    </source>
</evidence>
<reference evidence="3" key="1">
    <citation type="submission" date="2024-07" db="EMBL/GenBank/DDBJ databases">
        <title>Two chromosome-level genome assemblies of Korean endemic species Abeliophyllum distichum and Forsythia ovata (Oleaceae).</title>
        <authorList>
            <person name="Jang H."/>
        </authorList>
    </citation>
    <scope>NUCLEOTIDE SEQUENCE [LARGE SCALE GENOMIC DNA]</scope>
</reference>
<accession>A0ABD1SX94</accession>
<proteinExistence type="predicted"/>
<dbReference type="AlphaFoldDB" id="A0ABD1SX94"/>
<comment type="caution">
    <text evidence="2">The sequence shown here is derived from an EMBL/GenBank/DDBJ whole genome shotgun (WGS) entry which is preliminary data.</text>
</comment>
<feature type="transmembrane region" description="Helical" evidence="1">
    <location>
        <begin position="87"/>
        <end position="108"/>
    </location>
</feature>
<dbReference type="Proteomes" id="UP001604336">
    <property type="component" value="Unassembled WGS sequence"/>
</dbReference>
<protein>
    <recommendedName>
        <fullName evidence="4">Transmembrane protein</fullName>
    </recommendedName>
</protein>
<dbReference type="EMBL" id="JBFOLK010000006">
    <property type="protein sequence ID" value="KAL2505080.1"/>
    <property type="molecule type" value="Genomic_DNA"/>
</dbReference>
<keyword evidence="1" id="KW-0812">Transmembrane</keyword>
<evidence type="ECO:0008006" key="4">
    <source>
        <dbReference type="Google" id="ProtNLM"/>
    </source>
</evidence>
<keyword evidence="1" id="KW-1133">Transmembrane helix</keyword>
<gene>
    <name evidence="2" type="ORF">Adt_20701</name>
</gene>
<keyword evidence="1" id="KW-0472">Membrane</keyword>
<evidence type="ECO:0000313" key="2">
    <source>
        <dbReference type="EMBL" id="KAL2505080.1"/>
    </source>
</evidence>
<evidence type="ECO:0000256" key="1">
    <source>
        <dbReference type="SAM" id="Phobius"/>
    </source>
</evidence>
<name>A0ABD1SX94_9LAMI</name>
<organism evidence="2 3">
    <name type="scientific">Abeliophyllum distichum</name>
    <dbReference type="NCBI Taxonomy" id="126358"/>
    <lineage>
        <taxon>Eukaryota</taxon>
        <taxon>Viridiplantae</taxon>
        <taxon>Streptophyta</taxon>
        <taxon>Embryophyta</taxon>
        <taxon>Tracheophyta</taxon>
        <taxon>Spermatophyta</taxon>
        <taxon>Magnoliopsida</taxon>
        <taxon>eudicotyledons</taxon>
        <taxon>Gunneridae</taxon>
        <taxon>Pentapetalae</taxon>
        <taxon>asterids</taxon>
        <taxon>lamiids</taxon>
        <taxon>Lamiales</taxon>
        <taxon>Oleaceae</taxon>
        <taxon>Forsythieae</taxon>
        <taxon>Abeliophyllum</taxon>
    </lineage>
</organism>
<sequence>MVASVRVVPCPDRRACNNGKNEPSTPIVVLFSSSSAKLKLPPWHVLVMLETHFSKCQLTIDVAEECAVVCGSCGGDRWDGFRISKASALLVVIWGWFFKKSMYFFLYLPVVLYRWFYGC</sequence>
<keyword evidence="3" id="KW-1185">Reference proteome</keyword>